<dbReference type="AlphaFoldDB" id="A0A3A1U6S3"/>
<reference evidence="16" key="1">
    <citation type="submission" date="2018-09" db="EMBL/GenBank/DDBJ databases">
        <authorList>
            <person name="Kim I."/>
        </authorList>
    </citation>
    <scope>NUCLEOTIDE SEQUENCE [LARGE SCALE GENOMIC DNA]</scope>
    <source>
        <strain evidence="16">DD4a</strain>
    </source>
</reference>
<keyword evidence="4 12" id="KW-0812">Transmembrane</keyword>
<evidence type="ECO:0000256" key="1">
    <source>
        <dbReference type="ARBA" id="ARBA00004141"/>
    </source>
</evidence>
<proteinExistence type="inferred from homology"/>
<comment type="function">
    <text evidence="7">Required for the insertion and/or proper folding and/or complex formation of integral membrane proteins into the membrane. Involved in integration of membrane proteins that insert both dependently and independently of the Sec translocase complex, as well as at least some lipoproteins. Aids folding of multispanning membrane proteins.</text>
</comment>
<evidence type="ECO:0000256" key="7">
    <source>
        <dbReference type="ARBA" id="ARBA00025034"/>
    </source>
</evidence>
<evidence type="ECO:0000256" key="4">
    <source>
        <dbReference type="ARBA" id="ARBA00022692"/>
    </source>
</evidence>
<keyword evidence="5 13" id="KW-1133">Transmembrane helix</keyword>
<evidence type="ECO:0000256" key="2">
    <source>
        <dbReference type="ARBA" id="ARBA00010527"/>
    </source>
</evidence>
<organism evidence="15 16">
    <name type="scientific">Amnibacterium setariae</name>
    <dbReference type="NCBI Taxonomy" id="2306585"/>
    <lineage>
        <taxon>Bacteria</taxon>
        <taxon>Bacillati</taxon>
        <taxon>Actinomycetota</taxon>
        <taxon>Actinomycetes</taxon>
        <taxon>Micrococcales</taxon>
        <taxon>Microbacteriaceae</taxon>
        <taxon>Amnibacterium</taxon>
    </lineage>
</organism>
<dbReference type="Proteomes" id="UP000265742">
    <property type="component" value="Unassembled WGS sequence"/>
</dbReference>
<evidence type="ECO:0000256" key="5">
    <source>
        <dbReference type="ARBA" id="ARBA00022989"/>
    </source>
</evidence>
<feature type="transmembrane region" description="Helical" evidence="13">
    <location>
        <begin position="36"/>
        <end position="58"/>
    </location>
</feature>
<name>A0A3A1U6S3_9MICO</name>
<evidence type="ECO:0000313" key="15">
    <source>
        <dbReference type="EMBL" id="RIX31157.1"/>
    </source>
</evidence>
<dbReference type="GO" id="GO:0051205">
    <property type="term" value="P:protein insertion into membrane"/>
    <property type="evidence" value="ECO:0007669"/>
    <property type="project" value="TreeGrafter"/>
</dbReference>
<evidence type="ECO:0000256" key="11">
    <source>
        <dbReference type="ARBA" id="ARBA00033342"/>
    </source>
</evidence>
<comment type="subcellular location">
    <subcellularLocation>
        <location evidence="1 12">Membrane</location>
        <topology evidence="1 12">Multi-pass membrane protein</topology>
    </subcellularLocation>
</comment>
<feature type="transmembrane region" description="Helical" evidence="13">
    <location>
        <begin position="199"/>
        <end position="223"/>
    </location>
</feature>
<feature type="transmembrane region" description="Helical" evidence="13">
    <location>
        <begin position="167"/>
        <end position="187"/>
    </location>
</feature>
<evidence type="ECO:0000256" key="13">
    <source>
        <dbReference type="SAM" id="Phobius"/>
    </source>
</evidence>
<dbReference type="EMBL" id="QXTG01000001">
    <property type="protein sequence ID" value="RIX31157.1"/>
    <property type="molecule type" value="Genomic_DNA"/>
</dbReference>
<keyword evidence="6 13" id="KW-0472">Membrane</keyword>
<evidence type="ECO:0000259" key="14">
    <source>
        <dbReference type="Pfam" id="PF02096"/>
    </source>
</evidence>
<comment type="similarity">
    <text evidence="2">Belongs to the OXA1/ALB3/YidC family. Type 1 subfamily.</text>
</comment>
<feature type="domain" description="Membrane insertase YidC/Oxa/ALB C-terminal" evidence="14">
    <location>
        <begin position="38"/>
        <end position="236"/>
    </location>
</feature>
<comment type="subunit">
    <text evidence="8">Interacts with the Sec translocase complex via SecD. Specifically interacts with transmembrane segments of nascent integral membrane proteins during membrane integration.</text>
</comment>
<evidence type="ECO:0000256" key="6">
    <source>
        <dbReference type="ARBA" id="ARBA00023136"/>
    </source>
</evidence>
<keyword evidence="16" id="KW-1185">Reference proteome</keyword>
<feature type="transmembrane region" description="Helical" evidence="13">
    <location>
        <begin position="141"/>
        <end position="160"/>
    </location>
</feature>
<evidence type="ECO:0000313" key="16">
    <source>
        <dbReference type="Proteomes" id="UP000265742"/>
    </source>
</evidence>
<dbReference type="InterPro" id="IPR028055">
    <property type="entry name" value="YidC/Oxa/ALB_C"/>
</dbReference>
<dbReference type="PANTHER" id="PTHR12428">
    <property type="entry name" value="OXA1"/>
    <property type="match status" value="1"/>
</dbReference>
<dbReference type="PANTHER" id="PTHR12428:SF65">
    <property type="entry name" value="CYTOCHROME C OXIDASE ASSEMBLY PROTEIN COX18, MITOCHONDRIAL"/>
    <property type="match status" value="1"/>
</dbReference>
<dbReference type="GO" id="GO:0032977">
    <property type="term" value="F:membrane insertase activity"/>
    <property type="evidence" value="ECO:0007669"/>
    <property type="project" value="InterPro"/>
</dbReference>
<feature type="transmembrane region" description="Helical" evidence="13">
    <location>
        <begin position="12"/>
        <end position="30"/>
    </location>
</feature>
<dbReference type="InterPro" id="IPR001708">
    <property type="entry name" value="YidC/ALB3/OXA1/COX18"/>
</dbReference>
<evidence type="ECO:0000256" key="8">
    <source>
        <dbReference type="ARBA" id="ARBA00026028"/>
    </source>
</evidence>
<feature type="transmembrane region" description="Helical" evidence="13">
    <location>
        <begin position="109"/>
        <end position="129"/>
    </location>
</feature>
<comment type="caution">
    <text evidence="15">The sequence shown here is derived from an EMBL/GenBank/DDBJ whole genome shotgun (WGS) entry which is preliminary data.</text>
</comment>
<protein>
    <recommendedName>
        <fullName evidence="3">Membrane protein insertase YidC</fullName>
    </recommendedName>
    <alternativeName>
        <fullName evidence="11">Foldase YidC</fullName>
    </alternativeName>
    <alternativeName>
        <fullName evidence="10">Membrane integrase YidC</fullName>
    </alternativeName>
    <alternativeName>
        <fullName evidence="9">Membrane protein YidC</fullName>
    </alternativeName>
</protein>
<dbReference type="NCBIfam" id="TIGR03592">
    <property type="entry name" value="yidC_oxa1_cterm"/>
    <property type="match status" value="1"/>
</dbReference>
<evidence type="ECO:0000256" key="12">
    <source>
        <dbReference type="RuleBase" id="RU003945"/>
    </source>
</evidence>
<gene>
    <name evidence="15" type="primary">yidC</name>
    <name evidence="15" type="ORF">D1781_07290</name>
</gene>
<evidence type="ECO:0000256" key="3">
    <source>
        <dbReference type="ARBA" id="ARBA00015325"/>
    </source>
</evidence>
<dbReference type="Pfam" id="PF02096">
    <property type="entry name" value="60KD_IMP"/>
    <property type="match status" value="1"/>
</dbReference>
<dbReference type="OrthoDB" id="9780552at2"/>
<evidence type="ECO:0000256" key="10">
    <source>
        <dbReference type="ARBA" id="ARBA00033245"/>
    </source>
</evidence>
<dbReference type="RefSeq" id="WP_119481519.1">
    <property type="nucleotide sequence ID" value="NZ_QXTG01000001.1"/>
</dbReference>
<sequence>MSLPDLLAPIRAAVEAVLALLHGALAAAGLDPAGGVGWLAAVALLVLVVRVLLLPLAVRQYRSGLRMRAIAPDLARLRDRYRGRTDAVSRRAFAEETAALQRANGVRPAAALVPLLVQVPLFLALVQALEHAAHATGTAALASFAAAVAFGAPLAATALAGGPAAGLLGGGLLLVTAGAQVLTQHLAAAGAAPAPGGRLLLLLPLVTAATGLALPIGVTAYWACSALVTLGQQVLLPRLVRTA</sequence>
<evidence type="ECO:0000256" key="9">
    <source>
        <dbReference type="ARBA" id="ARBA00031538"/>
    </source>
</evidence>
<dbReference type="GO" id="GO:0016020">
    <property type="term" value="C:membrane"/>
    <property type="evidence" value="ECO:0007669"/>
    <property type="project" value="UniProtKB-SubCell"/>
</dbReference>
<accession>A0A3A1U6S3</accession>